<dbReference type="Pfam" id="PF02321">
    <property type="entry name" value="OEP"/>
    <property type="match status" value="2"/>
</dbReference>
<keyword evidence="2" id="KW-0449">Lipoprotein</keyword>
<keyword evidence="2" id="KW-0472">Membrane</keyword>
<keyword evidence="2" id="KW-0812">Transmembrane</keyword>
<comment type="subcellular location">
    <subcellularLocation>
        <location evidence="2">Cell membrane</location>
        <topology evidence="2">Lipid-anchor</topology>
    </subcellularLocation>
</comment>
<evidence type="ECO:0000256" key="3">
    <source>
        <dbReference type="SAM" id="Coils"/>
    </source>
</evidence>
<dbReference type="GO" id="GO:0005886">
    <property type="term" value="C:plasma membrane"/>
    <property type="evidence" value="ECO:0007669"/>
    <property type="project" value="UniProtKB-SubCell"/>
</dbReference>
<sequence>MKTYSVSSIIELSVISMFLLLSGCATVGQNYVRPTAEVPAKWHASHKESISTEKVNPEALAKWWSTLNDETLSSLIERGIAGNLNLQQAEARIREARARRAVSKANLFPTFNGTGSVNRSSTDNGSGNNQSSTLYSAEFDTIWEMDIFGRTRRSLESSEATLQADHEDLRDVLVSLQAEVALNYVEARTYQARISVAEENLKIQEETYQITQWRYQSGLGDELAVHQALYNLESTRAQIPALRIGLEESLNRIAILLGEQPGQIHEELKVQKPIPVVPQKITIGIPADIVRQRPDIRRAERELAAQAAKVGVAMADLYPKFSISGLLRASSDALFASGTRSSDIGSKINIPIFNGGSLRQNVKIQQAIQDQYLIKYKTVILNALEEVENTLTSFSEEQNARDNLQMCVQVAQKAADLAKNKYQSGLADFGDVLDAQRSLLLFEEQLVQSNGTLVMNMIRLYKAIGGGWTSQTEDAGN</sequence>
<dbReference type="SUPFAM" id="SSF56954">
    <property type="entry name" value="Outer membrane efflux proteins (OEP)"/>
    <property type="match status" value="1"/>
</dbReference>
<proteinExistence type="inferred from homology"/>
<evidence type="ECO:0000256" key="2">
    <source>
        <dbReference type="RuleBase" id="RU362097"/>
    </source>
</evidence>
<dbReference type="InterPro" id="IPR003423">
    <property type="entry name" value="OMP_efflux"/>
</dbReference>
<accession>A0A1V6CFA1</accession>
<keyword evidence="2" id="KW-1134">Transmembrane beta strand</keyword>
<organism evidence="4">
    <name type="scientific">candidate division TA06 bacterium ADurb.Bin131</name>
    <dbReference type="NCBI Taxonomy" id="1852827"/>
    <lineage>
        <taxon>Bacteria</taxon>
        <taxon>Bacteria division TA06</taxon>
    </lineage>
</organism>
<keyword evidence="2" id="KW-0564">Palmitate</keyword>
<comment type="caution">
    <text evidence="4">The sequence shown here is derived from an EMBL/GenBank/DDBJ whole genome shotgun (WGS) entry which is preliminary data.</text>
</comment>
<dbReference type="AlphaFoldDB" id="A0A1V6CFA1"/>
<protein>
    <submittedName>
        <fullName evidence="4">Toluene efflux pump outer membrane protein TtgC</fullName>
    </submittedName>
</protein>
<reference evidence="4" key="1">
    <citation type="submission" date="2017-02" db="EMBL/GenBank/DDBJ databases">
        <title>Delving into the versatile metabolic prowess of the omnipresent phylum Bacteroidetes.</title>
        <authorList>
            <person name="Nobu M.K."/>
            <person name="Mei R."/>
            <person name="Narihiro T."/>
            <person name="Kuroda K."/>
            <person name="Liu W.-T."/>
        </authorList>
    </citation>
    <scope>NUCLEOTIDE SEQUENCE</scope>
    <source>
        <strain evidence="4">ADurb.Bin131</strain>
    </source>
</reference>
<dbReference type="Gene3D" id="1.20.1600.10">
    <property type="entry name" value="Outer membrane efflux proteins (OEP)"/>
    <property type="match status" value="1"/>
</dbReference>
<dbReference type="NCBIfam" id="TIGR01845">
    <property type="entry name" value="outer_NodT"/>
    <property type="match status" value="1"/>
</dbReference>
<gene>
    <name evidence="4" type="primary">ttgC</name>
    <name evidence="4" type="ORF">BWX89_00033</name>
</gene>
<dbReference type="Gene3D" id="2.20.200.10">
    <property type="entry name" value="Outer membrane efflux proteins (OEP)"/>
    <property type="match status" value="1"/>
</dbReference>
<name>A0A1V6CFA1_UNCT6</name>
<dbReference type="Proteomes" id="UP000485562">
    <property type="component" value="Unassembled WGS sequence"/>
</dbReference>
<comment type="similarity">
    <text evidence="1 2">Belongs to the outer membrane factor (OMF) (TC 1.B.17) family.</text>
</comment>
<keyword evidence="3" id="KW-0175">Coiled coil</keyword>
<dbReference type="PANTHER" id="PTHR30203:SF31">
    <property type="entry name" value="RND EFFLUX SYSTEM, OUTER MEMBRANE LIPOPROTEIN, NODT"/>
    <property type="match status" value="1"/>
</dbReference>
<dbReference type="InterPro" id="IPR010131">
    <property type="entry name" value="MdtP/NodT-like"/>
</dbReference>
<dbReference type="GO" id="GO:0015562">
    <property type="term" value="F:efflux transmembrane transporter activity"/>
    <property type="evidence" value="ECO:0007669"/>
    <property type="project" value="InterPro"/>
</dbReference>
<dbReference type="PROSITE" id="PS51257">
    <property type="entry name" value="PROKAR_LIPOPROTEIN"/>
    <property type="match status" value="1"/>
</dbReference>
<dbReference type="PANTHER" id="PTHR30203">
    <property type="entry name" value="OUTER MEMBRANE CATION EFFLUX PROTEIN"/>
    <property type="match status" value="1"/>
</dbReference>
<evidence type="ECO:0000313" key="4">
    <source>
        <dbReference type="EMBL" id="OQB75454.1"/>
    </source>
</evidence>
<dbReference type="EMBL" id="MWDQ01000011">
    <property type="protein sequence ID" value="OQB75454.1"/>
    <property type="molecule type" value="Genomic_DNA"/>
</dbReference>
<evidence type="ECO:0000256" key="1">
    <source>
        <dbReference type="ARBA" id="ARBA00007613"/>
    </source>
</evidence>
<feature type="coiled-coil region" evidence="3">
    <location>
        <begin position="159"/>
        <end position="207"/>
    </location>
</feature>